<dbReference type="AlphaFoldDB" id="A0A445HLF6"/>
<evidence type="ECO:0000313" key="1">
    <source>
        <dbReference type="EMBL" id="RZB74588.1"/>
    </source>
</evidence>
<proteinExistence type="predicted"/>
<name>A0A445HLF6_GLYSO</name>
<dbReference type="EMBL" id="QZWG01000012">
    <property type="protein sequence ID" value="RZB74588.1"/>
    <property type="molecule type" value="Genomic_DNA"/>
</dbReference>
<comment type="caution">
    <text evidence="1">The sequence shown here is derived from an EMBL/GenBank/DDBJ whole genome shotgun (WGS) entry which is preliminary data.</text>
</comment>
<keyword evidence="2" id="KW-1185">Reference proteome</keyword>
<protein>
    <submittedName>
        <fullName evidence="1">Uncharacterized protein</fullName>
    </submittedName>
</protein>
<gene>
    <name evidence="1" type="ORF">D0Y65_033540</name>
</gene>
<accession>A0A445HLF6</accession>
<reference evidence="1 2" key="1">
    <citation type="submission" date="2018-09" db="EMBL/GenBank/DDBJ databases">
        <title>A high-quality reference genome of wild soybean provides a powerful tool to mine soybean genomes.</title>
        <authorList>
            <person name="Xie M."/>
            <person name="Chung C.Y.L."/>
            <person name="Li M.-W."/>
            <person name="Wong F.-L."/>
            <person name="Chan T.-F."/>
            <person name="Lam H.-M."/>
        </authorList>
    </citation>
    <scope>NUCLEOTIDE SEQUENCE [LARGE SCALE GENOMIC DNA]</scope>
    <source>
        <strain evidence="2">cv. W05</strain>
        <tissue evidence="1">Hypocotyl of etiolated seedlings</tissue>
    </source>
</reference>
<evidence type="ECO:0000313" key="2">
    <source>
        <dbReference type="Proteomes" id="UP000289340"/>
    </source>
</evidence>
<organism evidence="1 2">
    <name type="scientific">Glycine soja</name>
    <name type="common">Wild soybean</name>
    <dbReference type="NCBI Taxonomy" id="3848"/>
    <lineage>
        <taxon>Eukaryota</taxon>
        <taxon>Viridiplantae</taxon>
        <taxon>Streptophyta</taxon>
        <taxon>Embryophyta</taxon>
        <taxon>Tracheophyta</taxon>
        <taxon>Spermatophyta</taxon>
        <taxon>Magnoliopsida</taxon>
        <taxon>eudicotyledons</taxon>
        <taxon>Gunneridae</taxon>
        <taxon>Pentapetalae</taxon>
        <taxon>rosids</taxon>
        <taxon>fabids</taxon>
        <taxon>Fabales</taxon>
        <taxon>Fabaceae</taxon>
        <taxon>Papilionoideae</taxon>
        <taxon>50 kb inversion clade</taxon>
        <taxon>NPAAA clade</taxon>
        <taxon>indigoferoid/millettioid clade</taxon>
        <taxon>Phaseoleae</taxon>
        <taxon>Glycine</taxon>
        <taxon>Glycine subgen. Soja</taxon>
    </lineage>
</organism>
<sequence>MARKCNSTVSTSLINMLLSGSPTTCSSDSSSNLDTQVGEKKRNFFYLFYCYLLRF</sequence>
<dbReference type="Proteomes" id="UP000289340">
    <property type="component" value="Chromosome 12"/>
</dbReference>